<dbReference type="PANTHER" id="PTHR43135">
    <property type="entry name" value="ALPHA-D-RIBOSE 1-METHYLPHOSPHONATE 5-TRIPHOSPHATE DIPHOSPHATASE"/>
    <property type="match status" value="1"/>
</dbReference>
<dbReference type="PANTHER" id="PTHR43135:SF3">
    <property type="entry name" value="ALPHA-D-RIBOSE 1-METHYLPHOSPHONATE 5-TRIPHOSPHATE DIPHOSPHATASE"/>
    <property type="match status" value="1"/>
</dbReference>
<dbReference type="SUPFAM" id="SSF51556">
    <property type="entry name" value="Metallo-dependent hydrolases"/>
    <property type="match status" value="1"/>
</dbReference>
<name>A0ABU3P231_9FIRM</name>
<dbReference type="InterPro" id="IPR032466">
    <property type="entry name" value="Metal_Hydrolase"/>
</dbReference>
<keyword evidence="3" id="KW-1185">Reference proteome</keyword>
<evidence type="ECO:0000259" key="1">
    <source>
        <dbReference type="Pfam" id="PF01979"/>
    </source>
</evidence>
<dbReference type="InterPro" id="IPR011059">
    <property type="entry name" value="Metal-dep_hydrolase_composite"/>
</dbReference>
<gene>
    <name evidence="2" type="ORF">Q4T40_17870</name>
</gene>
<dbReference type="RefSeq" id="WP_413781566.1">
    <property type="nucleotide sequence ID" value="NZ_JAUOZS010000001.1"/>
</dbReference>
<feature type="domain" description="Amidohydrolase-related" evidence="1">
    <location>
        <begin position="51"/>
        <end position="361"/>
    </location>
</feature>
<dbReference type="Gene3D" id="3.20.20.140">
    <property type="entry name" value="Metal-dependent hydrolases"/>
    <property type="match status" value="1"/>
</dbReference>
<sequence length="390" mass="40918">MLALTGGTVLTMAGPALPGGTVLVEGGKIVAVGERVAVPAAATVIDTAGRYVTPGIIDAHTHLGVYTEAYAWAGEEVNETSRPTTPEMDVLDAINPDDAGLADAVAGGVTTVMVAPGSANPVGGQCSIIKTRRRASAEEMLLKRHAGLKIAFGENPRRVYGEQKKAPVTRMATAALVRETLLKAKDYVARAGEKDWRFDLGLEAVARVLRGEMPLRAHAHRADDIVTALRIAAEFGVEVIVEHATEGHNIAELLAARQARLVVGPNLTTRSKLELKDRSFAAPAVLAANGVRFALMSDHPVLPAAFLPVYAGLAVRFGLSEEQALRAITAEAADILGVGERVGRIAAGMDADLVVWDGPPLAVASRPRLVILDGAVGEVDAAQTIAAWRE</sequence>
<organism evidence="2 3">
    <name type="scientific">Anaeroselena agilis</name>
    <dbReference type="NCBI Taxonomy" id="3063788"/>
    <lineage>
        <taxon>Bacteria</taxon>
        <taxon>Bacillati</taxon>
        <taxon>Bacillota</taxon>
        <taxon>Negativicutes</taxon>
        <taxon>Acetonemataceae</taxon>
        <taxon>Anaeroselena</taxon>
    </lineage>
</organism>
<dbReference type="SUPFAM" id="SSF51338">
    <property type="entry name" value="Composite domain of metallo-dependent hydrolases"/>
    <property type="match status" value="1"/>
</dbReference>
<evidence type="ECO:0000313" key="3">
    <source>
        <dbReference type="Proteomes" id="UP001254848"/>
    </source>
</evidence>
<dbReference type="EMBL" id="JAUOZS010000001">
    <property type="protein sequence ID" value="MDT8903105.1"/>
    <property type="molecule type" value="Genomic_DNA"/>
</dbReference>
<dbReference type="Pfam" id="PF01979">
    <property type="entry name" value="Amidohydro_1"/>
    <property type="match status" value="1"/>
</dbReference>
<accession>A0ABU3P231</accession>
<proteinExistence type="predicted"/>
<comment type="caution">
    <text evidence="2">The sequence shown here is derived from an EMBL/GenBank/DDBJ whole genome shotgun (WGS) entry which is preliminary data.</text>
</comment>
<dbReference type="InterPro" id="IPR006680">
    <property type="entry name" value="Amidohydro-rel"/>
</dbReference>
<dbReference type="CDD" id="cd01309">
    <property type="entry name" value="Met_dep_hydrolase_C"/>
    <property type="match status" value="1"/>
</dbReference>
<dbReference type="InterPro" id="IPR051781">
    <property type="entry name" value="Metallo-dep_Hydrolase"/>
</dbReference>
<evidence type="ECO:0000313" key="2">
    <source>
        <dbReference type="EMBL" id="MDT8903105.1"/>
    </source>
</evidence>
<dbReference type="Proteomes" id="UP001254848">
    <property type="component" value="Unassembled WGS sequence"/>
</dbReference>
<reference evidence="2 3" key="1">
    <citation type="submission" date="2023-07" db="EMBL/GenBank/DDBJ databases">
        <title>The novel representative of Negativicutes class, Anaeroselena agilis gen. nov. sp. nov.</title>
        <authorList>
            <person name="Prokofeva M.I."/>
            <person name="Elcheninov A.G."/>
            <person name="Klyukina A."/>
            <person name="Kublanov I.V."/>
            <person name="Frolov E.N."/>
            <person name="Podosokorskaya O.A."/>
        </authorList>
    </citation>
    <scope>NUCLEOTIDE SEQUENCE [LARGE SCALE GENOMIC DNA]</scope>
    <source>
        <strain evidence="2 3">4137-cl</strain>
    </source>
</reference>
<protein>
    <submittedName>
        <fullName evidence="2">Amidohydrolase</fullName>
    </submittedName>
</protein>